<feature type="compositionally biased region" description="Polar residues" evidence="3">
    <location>
        <begin position="595"/>
        <end position="617"/>
    </location>
</feature>
<dbReference type="GO" id="GO:0008932">
    <property type="term" value="F:lytic endotransglycosylase activity"/>
    <property type="evidence" value="ECO:0007669"/>
    <property type="project" value="TreeGrafter"/>
</dbReference>
<feature type="signal peptide" evidence="4">
    <location>
        <begin position="1"/>
        <end position="24"/>
    </location>
</feature>
<dbReference type="SMART" id="SM00257">
    <property type="entry name" value="LysM"/>
    <property type="match status" value="4"/>
</dbReference>
<dbReference type="PROSITE" id="PS51257">
    <property type="entry name" value="PROKAR_LIPOPROTEIN"/>
    <property type="match status" value="1"/>
</dbReference>
<dbReference type="Pfam" id="PF01476">
    <property type="entry name" value="LysM"/>
    <property type="match status" value="4"/>
</dbReference>
<feature type="domain" description="LysM" evidence="6">
    <location>
        <begin position="687"/>
        <end position="731"/>
    </location>
</feature>
<feature type="repeat" description="TPR" evidence="2">
    <location>
        <begin position="113"/>
        <end position="146"/>
    </location>
</feature>
<dbReference type="EMBL" id="PQAP01000203">
    <property type="protein sequence ID" value="PWB68376.1"/>
    <property type="molecule type" value="Genomic_DNA"/>
</dbReference>
<feature type="chain" id="PRO_5032911693" description="LysM peptidoglycan-binding domain-containing protein" evidence="4">
    <location>
        <begin position="25"/>
        <end position="734"/>
    </location>
</feature>
<keyword evidence="4" id="KW-0732">Signal</keyword>
<feature type="region of interest" description="Disordered" evidence="3">
    <location>
        <begin position="31"/>
        <end position="102"/>
    </location>
</feature>
<sequence>MFANKRSFLYILAGIVLAISALLAAGCGSPSDVAKRSRTESGTSATNGSYSDRIPADSIDEDEQDALDTTGHRPLRYTGGPSGMNASVAEGDQTLNGDYPPEDDGLWQSFKQAEEYYAMGVIANREQSWEEAEYYFEKALKILGSLEIDTDSSLTPEAVRYNTLLDNIVADYRISLRSMGRLDEDAAPSAIIERFGDVEDKLGLDSMQVYRGEGRSQTYDLPIVVNDRVKKSIVYFQTVARDAFTRYLSRSKKYQALFTRTLKEYGLPHDLVYLCLVESGYNPHAYSWARAMGLWQFIASTGRLYGLQRSWWLDERKDPVKATDAAARFLKDLYAKFGSWDLAMAAYNGGPGRVEREMKRQRTGDFWKLRLRQQTMDYVPLIYAAAIIAKDPETYGFGDVQYEPELLWEEVTIDRCLELKTIADDLGCSVDDLRMLNPELLRNITPPNEKGYVLKIPAGQRQKFLASYDSYPSPKESNWIKHKVRRKESLASIANRYGVSQYSVLEANNLSKKSKLKAGMELIIPAAASSGGGSAGSKREYKVKDGVYTVRPGDTMWDIARAFGVTTDELRRINYMGNSSRLHIGQKVKLPSYANKVSENSSPTREGSADAATTVSRSGEVADDQSVSSGATTQYTVRSGDTIWDIARKFNTRPEDIRTLNGLGRGSRIHIGQKLVVAPGTGAPQVVFYEIKSGDTIALIAQRYGTTISRILADNPNADPRQLRIGDKIRISRQ</sequence>
<feature type="domain" description="LysM" evidence="6">
    <location>
        <begin position="480"/>
        <end position="524"/>
    </location>
</feature>
<dbReference type="InterPro" id="IPR000189">
    <property type="entry name" value="Transglyc_AS"/>
</dbReference>
<evidence type="ECO:0000256" key="2">
    <source>
        <dbReference type="PROSITE-ProRule" id="PRU00339"/>
    </source>
</evidence>
<evidence type="ECO:0000256" key="4">
    <source>
        <dbReference type="SAM" id="SignalP"/>
    </source>
</evidence>
<feature type="compositionally biased region" description="Polar residues" evidence="3">
    <location>
        <begin position="40"/>
        <end position="50"/>
    </location>
</feature>
<gene>
    <name evidence="7" type="ORF">C3F09_11755</name>
</gene>
<dbReference type="Gene3D" id="3.10.350.10">
    <property type="entry name" value="LysM domain"/>
    <property type="match status" value="4"/>
</dbReference>
<evidence type="ECO:0000313" key="8">
    <source>
        <dbReference type="Proteomes" id="UP000250918"/>
    </source>
</evidence>
<dbReference type="Gene3D" id="1.10.530.10">
    <property type="match status" value="1"/>
</dbReference>
<evidence type="ECO:0008006" key="9">
    <source>
        <dbReference type="Google" id="ProtNLM"/>
    </source>
</evidence>
<dbReference type="InterPro" id="IPR008258">
    <property type="entry name" value="Transglycosylase_SLT_dom_1"/>
</dbReference>
<evidence type="ECO:0000256" key="1">
    <source>
        <dbReference type="ARBA" id="ARBA00007734"/>
    </source>
</evidence>
<dbReference type="PROSITE" id="PS50005">
    <property type="entry name" value="TPR"/>
    <property type="match status" value="1"/>
</dbReference>
<dbReference type="PROSITE" id="PS51782">
    <property type="entry name" value="LYSM"/>
    <property type="match status" value="4"/>
</dbReference>
<name>A0A855WUT8_9BACT</name>
<dbReference type="PANTHER" id="PTHR33734:SF22">
    <property type="entry name" value="MEMBRANE-BOUND LYTIC MUREIN TRANSGLYCOSYLASE D"/>
    <property type="match status" value="1"/>
</dbReference>
<reference evidence="7 8" key="1">
    <citation type="journal article" date="2018" name="ISME J.">
        <title>A methanotrophic archaeon couples anaerobic oxidation of methane to Fe(III) reduction.</title>
        <authorList>
            <person name="Cai C."/>
            <person name="Leu A.O."/>
            <person name="Xie G.J."/>
            <person name="Guo J."/>
            <person name="Feng Y."/>
            <person name="Zhao J.X."/>
            <person name="Tyson G.W."/>
            <person name="Yuan Z."/>
            <person name="Hu S."/>
        </authorList>
    </citation>
    <scope>NUCLEOTIDE SEQUENCE [LARGE SCALE GENOMIC DNA]</scope>
    <source>
        <strain evidence="7">FeB_12</strain>
    </source>
</reference>
<dbReference type="InterPro" id="IPR018392">
    <property type="entry name" value="LysM"/>
</dbReference>
<dbReference type="PROSITE" id="PS50943">
    <property type="entry name" value="HTH_CROC1"/>
    <property type="match status" value="1"/>
</dbReference>
<dbReference type="InterPro" id="IPR001387">
    <property type="entry name" value="Cro/C1-type_HTH"/>
</dbReference>
<evidence type="ECO:0000256" key="3">
    <source>
        <dbReference type="SAM" id="MobiDB-lite"/>
    </source>
</evidence>
<dbReference type="SUPFAM" id="SSF54106">
    <property type="entry name" value="LysM domain"/>
    <property type="match status" value="4"/>
</dbReference>
<dbReference type="CDD" id="cd16894">
    <property type="entry name" value="MltD-like"/>
    <property type="match status" value="1"/>
</dbReference>
<dbReference type="AlphaFoldDB" id="A0A855WUT8"/>
<dbReference type="CDD" id="cd00118">
    <property type="entry name" value="LysM"/>
    <property type="match status" value="4"/>
</dbReference>
<dbReference type="InterPro" id="IPR019734">
    <property type="entry name" value="TPR_rpt"/>
</dbReference>
<dbReference type="InterPro" id="IPR036779">
    <property type="entry name" value="LysM_dom_sf"/>
</dbReference>
<feature type="region of interest" description="Disordered" evidence="3">
    <location>
        <begin position="595"/>
        <end position="632"/>
    </location>
</feature>
<keyword evidence="2" id="KW-0802">TPR repeat</keyword>
<dbReference type="PANTHER" id="PTHR33734">
    <property type="entry name" value="LYSM DOMAIN-CONTAINING GPI-ANCHORED PROTEIN 2"/>
    <property type="match status" value="1"/>
</dbReference>
<dbReference type="GO" id="GO:0016020">
    <property type="term" value="C:membrane"/>
    <property type="evidence" value="ECO:0007669"/>
    <property type="project" value="InterPro"/>
</dbReference>
<dbReference type="SUPFAM" id="SSF53955">
    <property type="entry name" value="Lysozyme-like"/>
    <property type="match status" value="1"/>
</dbReference>
<protein>
    <recommendedName>
        <fullName evidence="9">LysM peptidoglycan-binding domain-containing protein</fullName>
    </recommendedName>
</protein>
<feature type="domain" description="LysM" evidence="6">
    <location>
        <begin position="633"/>
        <end position="677"/>
    </location>
</feature>
<feature type="domain" description="LysM" evidence="6">
    <location>
        <begin position="546"/>
        <end position="590"/>
    </location>
</feature>
<dbReference type="InterPro" id="IPR023346">
    <property type="entry name" value="Lysozyme-like_dom_sf"/>
</dbReference>
<evidence type="ECO:0000259" key="6">
    <source>
        <dbReference type="PROSITE" id="PS51782"/>
    </source>
</evidence>
<evidence type="ECO:0000313" key="7">
    <source>
        <dbReference type="EMBL" id="PWB68376.1"/>
    </source>
</evidence>
<accession>A0A855WUT8</accession>
<dbReference type="GO" id="GO:0000270">
    <property type="term" value="P:peptidoglycan metabolic process"/>
    <property type="evidence" value="ECO:0007669"/>
    <property type="project" value="InterPro"/>
</dbReference>
<proteinExistence type="inferred from homology"/>
<dbReference type="PROSITE" id="PS00922">
    <property type="entry name" value="TRANSGLYCOSYLASE"/>
    <property type="match status" value="1"/>
</dbReference>
<feature type="domain" description="HTH cro/C1-type" evidence="5">
    <location>
        <begin position="554"/>
        <end position="570"/>
    </location>
</feature>
<comment type="similarity">
    <text evidence="1">Belongs to the transglycosylase Slt family.</text>
</comment>
<comment type="caution">
    <text evidence="7">The sequence shown here is derived from an EMBL/GenBank/DDBJ whole genome shotgun (WGS) entry which is preliminary data.</text>
</comment>
<evidence type="ECO:0000259" key="5">
    <source>
        <dbReference type="PROSITE" id="PS50943"/>
    </source>
</evidence>
<dbReference type="Proteomes" id="UP000250918">
    <property type="component" value="Unassembled WGS sequence"/>
</dbReference>
<organism evidence="7 8">
    <name type="scientific">candidate division GN15 bacterium</name>
    <dbReference type="NCBI Taxonomy" id="2072418"/>
    <lineage>
        <taxon>Bacteria</taxon>
        <taxon>candidate division GN15</taxon>
    </lineage>
</organism>
<dbReference type="Pfam" id="PF01464">
    <property type="entry name" value="SLT"/>
    <property type="match status" value="1"/>
</dbReference>